<gene>
    <name evidence="1" type="ORF">M413DRAFT_249781</name>
</gene>
<reference evidence="1 2" key="1">
    <citation type="submission" date="2014-04" db="EMBL/GenBank/DDBJ databases">
        <authorList>
            <consortium name="DOE Joint Genome Institute"/>
            <person name="Kuo A."/>
            <person name="Gay G."/>
            <person name="Dore J."/>
            <person name="Kohler A."/>
            <person name="Nagy L.G."/>
            <person name="Floudas D."/>
            <person name="Copeland A."/>
            <person name="Barry K.W."/>
            <person name="Cichocki N."/>
            <person name="Veneault-Fourrey C."/>
            <person name="LaButti K."/>
            <person name="Lindquist E.A."/>
            <person name="Lipzen A."/>
            <person name="Lundell T."/>
            <person name="Morin E."/>
            <person name="Murat C."/>
            <person name="Sun H."/>
            <person name="Tunlid A."/>
            <person name="Henrissat B."/>
            <person name="Grigoriev I.V."/>
            <person name="Hibbett D.S."/>
            <person name="Martin F."/>
            <person name="Nordberg H.P."/>
            <person name="Cantor M.N."/>
            <person name="Hua S.X."/>
        </authorList>
    </citation>
    <scope>NUCLEOTIDE SEQUENCE [LARGE SCALE GENOMIC DNA]</scope>
    <source>
        <strain evidence="2">h7</strain>
    </source>
</reference>
<dbReference type="HOGENOM" id="CLU_2333843_0_0_1"/>
<keyword evidence="2" id="KW-1185">Reference proteome</keyword>
<evidence type="ECO:0000313" key="2">
    <source>
        <dbReference type="Proteomes" id="UP000053424"/>
    </source>
</evidence>
<dbReference type="AlphaFoldDB" id="A0A0C2XJR4"/>
<accession>A0A0C2XJR4</accession>
<sequence length="98" mass="10900">MDELYARPSLESDMISICHWHRCAHKALDKPLAAYLHTYLQVLAAANIIGNCPPSSPPLHAARKKLKSFHLDTGHAKATPTPFPAGFFFMDRLSRISS</sequence>
<organism evidence="1 2">
    <name type="scientific">Hebeloma cylindrosporum</name>
    <dbReference type="NCBI Taxonomy" id="76867"/>
    <lineage>
        <taxon>Eukaryota</taxon>
        <taxon>Fungi</taxon>
        <taxon>Dikarya</taxon>
        <taxon>Basidiomycota</taxon>
        <taxon>Agaricomycotina</taxon>
        <taxon>Agaricomycetes</taxon>
        <taxon>Agaricomycetidae</taxon>
        <taxon>Agaricales</taxon>
        <taxon>Agaricineae</taxon>
        <taxon>Hymenogastraceae</taxon>
        <taxon>Hebeloma</taxon>
    </lineage>
</organism>
<dbReference type="Proteomes" id="UP000053424">
    <property type="component" value="Unassembled WGS sequence"/>
</dbReference>
<dbReference type="EMBL" id="KN831793">
    <property type="protein sequence ID" value="KIM38018.1"/>
    <property type="molecule type" value="Genomic_DNA"/>
</dbReference>
<proteinExistence type="predicted"/>
<evidence type="ECO:0000313" key="1">
    <source>
        <dbReference type="EMBL" id="KIM38018.1"/>
    </source>
</evidence>
<protein>
    <submittedName>
        <fullName evidence="1">Uncharacterized protein</fullName>
    </submittedName>
</protein>
<name>A0A0C2XJR4_HEBCY</name>
<reference evidence="2" key="2">
    <citation type="submission" date="2015-01" db="EMBL/GenBank/DDBJ databases">
        <title>Evolutionary Origins and Diversification of the Mycorrhizal Mutualists.</title>
        <authorList>
            <consortium name="DOE Joint Genome Institute"/>
            <consortium name="Mycorrhizal Genomics Consortium"/>
            <person name="Kohler A."/>
            <person name="Kuo A."/>
            <person name="Nagy L.G."/>
            <person name="Floudas D."/>
            <person name="Copeland A."/>
            <person name="Barry K.W."/>
            <person name="Cichocki N."/>
            <person name="Veneault-Fourrey C."/>
            <person name="LaButti K."/>
            <person name="Lindquist E.A."/>
            <person name="Lipzen A."/>
            <person name="Lundell T."/>
            <person name="Morin E."/>
            <person name="Murat C."/>
            <person name="Riley R."/>
            <person name="Ohm R."/>
            <person name="Sun H."/>
            <person name="Tunlid A."/>
            <person name="Henrissat B."/>
            <person name="Grigoriev I.V."/>
            <person name="Hibbett D.S."/>
            <person name="Martin F."/>
        </authorList>
    </citation>
    <scope>NUCLEOTIDE SEQUENCE [LARGE SCALE GENOMIC DNA]</scope>
    <source>
        <strain evidence="2">h7</strain>
    </source>
</reference>